<gene>
    <name evidence="3" type="ORF">QDQ51_13940</name>
</gene>
<evidence type="ECO:0000313" key="3">
    <source>
        <dbReference type="EMBL" id="MDH2306509.1"/>
    </source>
</evidence>
<evidence type="ECO:0000313" key="4">
    <source>
        <dbReference type="Proteomes" id="UP001162044"/>
    </source>
</evidence>
<evidence type="ECO:0008006" key="5">
    <source>
        <dbReference type="Google" id="ProtNLM"/>
    </source>
</evidence>
<keyword evidence="2" id="KW-0472">Membrane</keyword>
<keyword evidence="2" id="KW-0812">Transmembrane</keyword>
<feature type="compositionally biased region" description="Polar residues" evidence="1">
    <location>
        <begin position="169"/>
        <end position="179"/>
    </location>
</feature>
<dbReference type="EMBL" id="JARVQW010000006">
    <property type="protein sequence ID" value="MDH2306509.1"/>
    <property type="molecule type" value="Genomic_DNA"/>
</dbReference>
<feature type="compositionally biased region" description="Basic and acidic residues" evidence="1">
    <location>
        <begin position="180"/>
        <end position="190"/>
    </location>
</feature>
<dbReference type="Proteomes" id="UP001162044">
    <property type="component" value="Unassembled WGS sequence"/>
</dbReference>
<reference evidence="3" key="1">
    <citation type="submission" date="2023-04" db="EMBL/GenBank/DDBJ databases">
        <authorList>
            <person name="Li W."/>
        </authorList>
    </citation>
    <scope>NUCLEOTIDE SEQUENCE</scope>
    <source>
        <strain evidence="3">QITACRE101</strain>
    </source>
</reference>
<name>A0AB35LBQ5_PRORE</name>
<evidence type="ECO:0000256" key="2">
    <source>
        <dbReference type="SAM" id="Phobius"/>
    </source>
</evidence>
<feature type="transmembrane region" description="Helical" evidence="2">
    <location>
        <begin position="299"/>
        <end position="317"/>
    </location>
</feature>
<sequence length="325" mass="36590">MNVTSEIKNKEKMLAELMVKILKEPLNPLENSLKRLNAEVLDTKYKVDEINDAINAVDANTEEIINPLKRSLRELQDDDIPGMISKLQEFISTQVNEKKQDIRTALSQQSAHYDSQLKAETGEIFAKLSDVLELQNKSVQTAIQQCQQAGIDSAEALLQQLLAVNQSIEDNSADNASEQRSTRERDQRLSEQLESVMQVQQQIKQLVSELNQQLKGVSQNVQTAQTTFAEQQENDRREVLSGLKMLSTDVQTALVQHLTPPTQAIESLQISQQALTEAVSQQKSHLAAKIAVSQRRFRYVVIIFTLFATSTLAYIGYDIWKILAP</sequence>
<evidence type="ECO:0000256" key="1">
    <source>
        <dbReference type="SAM" id="MobiDB-lite"/>
    </source>
</evidence>
<dbReference type="RefSeq" id="WP_164528602.1">
    <property type="nucleotide sequence ID" value="NZ_JARVQW010000006.1"/>
</dbReference>
<proteinExistence type="predicted"/>
<dbReference type="AlphaFoldDB" id="A0AB35LBQ5"/>
<accession>A0AB35LBQ5</accession>
<comment type="caution">
    <text evidence="3">The sequence shown here is derived from an EMBL/GenBank/DDBJ whole genome shotgun (WGS) entry which is preliminary data.</text>
</comment>
<feature type="region of interest" description="Disordered" evidence="1">
    <location>
        <begin position="169"/>
        <end position="190"/>
    </location>
</feature>
<organism evidence="3 4">
    <name type="scientific">Providencia rettgeri</name>
    <dbReference type="NCBI Taxonomy" id="587"/>
    <lineage>
        <taxon>Bacteria</taxon>
        <taxon>Pseudomonadati</taxon>
        <taxon>Pseudomonadota</taxon>
        <taxon>Gammaproteobacteria</taxon>
        <taxon>Enterobacterales</taxon>
        <taxon>Morganellaceae</taxon>
        <taxon>Providencia</taxon>
    </lineage>
</organism>
<reference evidence="3" key="2">
    <citation type="submission" date="2023-10" db="EMBL/GenBank/DDBJ databases">
        <title>Analysis of Resistance Genes of Carbapenem-resistant Providencia rettgeri.</title>
        <authorList>
            <person name="Liu M."/>
        </authorList>
    </citation>
    <scope>NUCLEOTIDE SEQUENCE</scope>
    <source>
        <strain evidence="3">QITACRE101</strain>
    </source>
</reference>
<keyword evidence="2" id="KW-1133">Transmembrane helix</keyword>
<protein>
    <recommendedName>
        <fullName evidence="5">Chromosome partition protein Smc</fullName>
    </recommendedName>
</protein>